<organism evidence="2 3">
    <name type="scientific">Cymbomonas tetramitiformis</name>
    <dbReference type="NCBI Taxonomy" id="36881"/>
    <lineage>
        <taxon>Eukaryota</taxon>
        <taxon>Viridiplantae</taxon>
        <taxon>Chlorophyta</taxon>
        <taxon>Pyramimonadophyceae</taxon>
        <taxon>Pyramimonadales</taxon>
        <taxon>Pyramimonadaceae</taxon>
        <taxon>Cymbomonas</taxon>
    </lineage>
</organism>
<comment type="caution">
    <text evidence="2">The sequence shown here is derived from an EMBL/GenBank/DDBJ whole genome shotgun (WGS) entry which is preliminary data.</text>
</comment>
<dbReference type="EMBL" id="LGRX02029888">
    <property type="protein sequence ID" value="KAK3246360.1"/>
    <property type="molecule type" value="Genomic_DNA"/>
</dbReference>
<gene>
    <name evidence="2" type="ORF">CYMTET_44097</name>
</gene>
<dbReference type="AlphaFoldDB" id="A0AAE0C2T3"/>
<evidence type="ECO:0000256" key="1">
    <source>
        <dbReference type="SAM" id="MobiDB-lite"/>
    </source>
</evidence>
<evidence type="ECO:0000313" key="3">
    <source>
        <dbReference type="Proteomes" id="UP001190700"/>
    </source>
</evidence>
<keyword evidence="3" id="KW-1185">Reference proteome</keyword>
<dbReference type="Proteomes" id="UP001190700">
    <property type="component" value="Unassembled WGS sequence"/>
</dbReference>
<sequence>MRLTLMNGWARMRLVLSKRHELRLFLAGRMDFEEDEIVHLWDVESPAEENGIPQDMFAIVMANLKGIMASGGGGSGTGGSGSGSGAGASGSGAGSSGQ</sequence>
<proteinExistence type="predicted"/>
<reference evidence="2 3" key="1">
    <citation type="journal article" date="2015" name="Genome Biol. Evol.">
        <title>Comparative Genomics of a Bacterivorous Green Alga Reveals Evolutionary Causalities and Consequences of Phago-Mixotrophic Mode of Nutrition.</title>
        <authorList>
            <person name="Burns J.A."/>
            <person name="Paasch A."/>
            <person name="Narechania A."/>
            <person name="Kim E."/>
        </authorList>
    </citation>
    <scope>NUCLEOTIDE SEQUENCE [LARGE SCALE GENOMIC DNA]</scope>
    <source>
        <strain evidence="2 3">PLY_AMNH</strain>
    </source>
</reference>
<accession>A0AAE0C2T3</accession>
<feature type="region of interest" description="Disordered" evidence="1">
    <location>
        <begin position="71"/>
        <end position="98"/>
    </location>
</feature>
<name>A0AAE0C2T3_9CHLO</name>
<protein>
    <submittedName>
        <fullName evidence="2">Uncharacterized protein</fullName>
    </submittedName>
</protein>
<evidence type="ECO:0000313" key="2">
    <source>
        <dbReference type="EMBL" id="KAK3246360.1"/>
    </source>
</evidence>